<feature type="compositionally biased region" description="Basic and acidic residues" evidence="1">
    <location>
        <begin position="1"/>
        <end position="12"/>
    </location>
</feature>
<proteinExistence type="predicted"/>
<evidence type="ECO:0000313" key="3">
    <source>
        <dbReference type="Proteomes" id="UP000791080"/>
    </source>
</evidence>
<gene>
    <name evidence="2" type="ORF">G443_001023</name>
</gene>
<keyword evidence="3" id="KW-1185">Reference proteome</keyword>
<accession>A0ABT1JEB8</accession>
<organism evidence="2 3">
    <name type="scientific">Actinoalloteichus caeruleus DSM 43889</name>
    <dbReference type="NCBI Taxonomy" id="1120930"/>
    <lineage>
        <taxon>Bacteria</taxon>
        <taxon>Bacillati</taxon>
        <taxon>Actinomycetota</taxon>
        <taxon>Actinomycetes</taxon>
        <taxon>Pseudonocardiales</taxon>
        <taxon>Pseudonocardiaceae</taxon>
        <taxon>Actinoalloteichus</taxon>
        <taxon>Actinoalloteichus cyanogriseus</taxon>
    </lineage>
</organism>
<evidence type="ECO:0000256" key="1">
    <source>
        <dbReference type="SAM" id="MobiDB-lite"/>
    </source>
</evidence>
<comment type="caution">
    <text evidence="2">The sequence shown here is derived from an EMBL/GenBank/DDBJ whole genome shotgun (WGS) entry which is preliminary data.</text>
</comment>
<evidence type="ECO:0000313" key="2">
    <source>
        <dbReference type="EMBL" id="MCP2330753.1"/>
    </source>
</evidence>
<dbReference type="EMBL" id="AUBJ02000001">
    <property type="protein sequence ID" value="MCP2330753.1"/>
    <property type="molecule type" value="Genomic_DNA"/>
</dbReference>
<name>A0ABT1JEB8_ACTCY</name>
<feature type="region of interest" description="Disordered" evidence="1">
    <location>
        <begin position="1"/>
        <end position="42"/>
    </location>
</feature>
<dbReference type="Proteomes" id="UP000791080">
    <property type="component" value="Unassembled WGS sequence"/>
</dbReference>
<reference evidence="2 3" key="1">
    <citation type="submission" date="2013-07" db="EMBL/GenBank/DDBJ databases">
        <authorList>
            <consortium name="DOE Joint Genome Institute"/>
            <person name="Reeve W."/>
            <person name="Huntemann M."/>
            <person name="Han J."/>
            <person name="Chen A."/>
            <person name="Kyrpides N."/>
            <person name="Mavromatis K."/>
            <person name="Markowitz V."/>
            <person name="Palaniappan K."/>
            <person name="Ivanova N."/>
            <person name="Schaumberg A."/>
            <person name="Pati A."/>
            <person name="Liolios K."/>
            <person name="Nordberg H.P."/>
            <person name="Cantor M.N."/>
            <person name="Hua S.X."/>
            <person name="Woyke T."/>
        </authorList>
    </citation>
    <scope>NUCLEOTIDE SEQUENCE [LARGE SCALE GENOMIC DNA]</scope>
    <source>
        <strain evidence="2 3">DSM 43889</strain>
    </source>
</reference>
<protein>
    <submittedName>
        <fullName evidence="2">Uncharacterized protein</fullName>
    </submittedName>
</protein>
<reference evidence="2 3" key="2">
    <citation type="submission" date="2022-06" db="EMBL/GenBank/DDBJ databases">
        <title>Genomic Encyclopedia of Type Strains, Phase I: the one thousand microbial genomes (KMG-I) project.</title>
        <authorList>
            <person name="Kyrpides N."/>
        </authorList>
    </citation>
    <scope>NUCLEOTIDE SEQUENCE [LARGE SCALE GENOMIC DNA]</scope>
    <source>
        <strain evidence="2 3">DSM 43889</strain>
    </source>
</reference>
<sequence length="42" mass="4567">MGENKDKGKDTDSNGFLDPGSRGNHGLRRTAGEVARIGRHRC</sequence>